<evidence type="ECO:0000256" key="2">
    <source>
        <dbReference type="ARBA" id="ARBA00023043"/>
    </source>
</evidence>
<evidence type="ECO:0000313" key="4">
    <source>
        <dbReference type="EMBL" id="OQE20433.1"/>
    </source>
</evidence>
<dbReference type="PROSITE" id="PS50297">
    <property type="entry name" value="ANK_REP_REGION"/>
    <property type="match status" value="3"/>
</dbReference>
<feature type="repeat" description="ANK" evidence="3">
    <location>
        <begin position="200"/>
        <end position="232"/>
    </location>
</feature>
<keyword evidence="1" id="KW-0677">Repeat</keyword>
<dbReference type="PANTHER" id="PTHR24198:SF165">
    <property type="entry name" value="ANKYRIN REPEAT-CONTAINING PROTEIN-RELATED"/>
    <property type="match status" value="1"/>
</dbReference>
<organism evidence="4 5">
    <name type="scientific">Penicillium steckii</name>
    <dbReference type="NCBI Taxonomy" id="303698"/>
    <lineage>
        <taxon>Eukaryota</taxon>
        <taxon>Fungi</taxon>
        <taxon>Dikarya</taxon>
        <taxon>Ascomycota</taxon>
        <taxon>Pezizomycotina</taxon>
        <taxon>Eurotiomycetes</taxon>
        <taxon>Eurotiomycetidae</taxon>
        <taxon>Eurotiales</taxon>
        <taxon>Aspergillaceae</taxon>
        <taxon>Penicillium</taxon>
    </lineage>
</organism>
<dbReference type="PROSITE" id="PS50088">
    <property type="entry name" value="ANK_REPEAT"/>
    <property type="match status" value="5"/>
</dbReference>
<name>A0A1V6T3V4_9EURO</name>
<evidence type="ECO:0000256" key="1">
    <source>
        <dbReference type="ARBA" id="ARBA00022737"/>
    </source>
</evidence>
<dbReference type="Pfam" id="PF12796">
    <property type="entry name" value="Ank_2"/>
    <property type="match status" value="2"/>
</dbReference>
<feature type="repeat" description="ANK" evidence="3">
    <location>
        <begin position="354"/>
        <end position="386"/>
    </location>
</feature>
<feature type="repeat" description="ANK" evidence="3">
    <location>
        <begin position="388"/>
        <end position="420"/>
    </location>
</feature>
<feature type="repeat" description="ANK" evidence="3">
    <location>
        <begin position="319"/>
        <end position="351"/>
    </location>
</feature>
<evidence type="ECO:0000256" key="3">
    <source>
        <dbReference type="PROSITE-ProRule" id="PRU00023"/>
    </source>
</evidence>
<keyword evidence="2 3" id="KW-0040">ANK repeat</keyword>
<evidence type="ECO:0000313" key="5">
    <source>
        <dbReference type="Proteomes" id="UP000191285"/>
    </source>
</evidence>
<dbReference type="InterPro" id="IPR036770">
    <property type="entry name" value="Ankyrin_rpt-contain_sf"/>
</dbReference>
<proteinExistence type="predicted"/>
<feature type="repeat" description="ANK" evidence="3">
    <location>
        <begin position="233"/>
        <end position="265"/>
    </location>
</feature>
<dbReference type="OrthoDB" id="341259at2759"/>
<protein>
    <submittedName>
        <fullName evidence="4">Uncharacterized protein</fullName>
    </submittedName>
</protein>
<comment type="caution">
    <text evidence="4">The sequence shown here is derived from an EMBL/GenBank/DDBJ whole genome shotgun (WGS) entry which is preliminary data.</text>
</comment>
<sequence length="465" mass="51794">MRVTDDHTLFAWRHEDNRAGLLAVSPDAFADSHDIIPLSPFGFNGEAATSSSRGIYLELNFAGIGGEALGLAILHCRYKNDEGGLIAIYLKDTSRTMKLFRRVDSASFSRFDLTKFKPYPYPVRRMCIKAGHLRRKKKHPFEIWDIEAERQVYPFEKINDLMTCEDPTELLLDAACSGDNDIVWLLLTRSHIELESKAKSGKTPLACDIRNGHNAIVEMLLGKGASIDMQDSSRQTLLSVAVEFRHKAIVKLLLDKNAKVNERDRKGFTPLQGLDSKGYTLLLRAWGNGDPAIARLLLDRGARMEDRRIYPQSGTSQITSLTCLLLATSRGNDAIVKLLLERGDKVEARDFDNSHSTSLLMATANGNETIVKLVLENGADFEAKDTRNRSTPSLLATINENESMVNLLLANGAKADAQDHKGRTLLSFAHQKGNVAITKLLQEHIEAGYDPDPTEHDLDRELNKL</sequence>
<dbReference type="EMBL" id="MLKD01000013">
    <property type="protein sequence ID" value="OQE20433.1"/>
    <property type="molecule type" value="Genomic_DNA"/>
</dbReference>
<reference evidence="5" key="1">
    <citation type="journal article" date="2017" name="Nat. Microbiol.">
        <title>Global analysis of biosynthetic gene clusters reveals vast potential of secondary metabolite production in Penicillium species.</title>
        <authorList>
            <person name="Nielsen J.C."/>
            <person name="Grijseels S."/>
            <person name="Prigent S."/>
            <person name="Ji B."/>
            <person name="Dainat J."/>
            <person name="Nielsen K.F."/>
            <person name="Frisvad J.C."/>
            <person name="Workman M."/>
            <person name="Nielsen J."/>
        </authorList>
    </citation>
    <scope>NUCLEOTIDE SEQUENCE [LARGE SCALE GENOMIC DNA]</scope>
    <source>
        <strain evidence="5">IBT 24891</strain>
    </source>
</reference>
<dbReference type="Proteomes" id="UP000191285">
    <property type="component" value="Unassembled WGS sequence"/>
</dbReference>
<dbReference type="Gene3D" id="1.25.40.20">
    <property type="entry name" value="Ankyrin repeat-containing domain"/>
    <property type="match status" value="3"/>
</dbReference>
<keyword evidence="5" id="KW-1185">Reference proteome</keyword>
<accession>A0A1V6T3V4</accession>
<gene>
    <name evidence="4" type="ORF">PENSTE_c013G09125</name>
</gene>
<dbReference type="SUPFAM" id="SSF48403">
    <property type="entry name" value="Ankyrin repeat"/>
    <property type="match status" value="1"/>
</dbReference>
<dbReference type="PANTHER" id="PTHR24198">
    <property type="entry name" value="ANKYRIN REPEAT AND PROTEIN KINASE DOMAIN-CONTAINING PROTEIN"/>
    <property type="match status" value="1"/>
</dbReference>
<dbReference type="STRING" id="303698.A0A1V6T3V4"/>
<dbReference type="AlphaFoldDB" id="A0A1V6T3V4"/>
<dbReference type="SMART" id="SM00248">
    <property type="entry name" value="ANK"/>
    <property type="match status" value="7"/>
</dbReference>
<dbReference type="InterPro" id="IPR002110">
    <property type="entry name" value="Ankyrin_rpt"/>
</dbReference>